<comment type="caution">
    <text evidence="4">The sequence shown here is derived from an EMBL/GenBank/DDBJ whole genome shotgun (WGS) entry which is preliminary data.</text>
</comment>
<dbReference type="Proteomes" id="UP000183940">
    <property type="component" value="Unassembled WGS sequence"/>
</dbReference>
<evidence type="ECO:0000313" key="4">
    <source>
        <dbReference type="EMBL" id="OJJ25355.1"/>
    </source>
</evidence>
<feature type="domain" description="M23ase beta-sheet core" evidence="3">
    <location>
        <begin position="212"/>
        <end position="310"/>
    </location>
</feature>
<dbReference type="EMBL" id="MLAW01000018">
    <property type="protein sequence ID" value="OJJ25355.1"/>
    <property type="molecule type" value="Genomic_DNA"/>
</dbReference>
<gene>
    <name evidence="4" type="ORF">BI308_12105</name>
</gene>
<sequence length="332" mass="36337">MHLAILGLAVALLPLTRVFIPQQKSMAQSWGLSSSATDTCTLKNRFIFIQNTQDRDIPEISRLTGIPKHRMQACHLFQQLGSQQEPVEGLQALTDGQSMASIVLPLRDRGYQVFSHFAIGADGVIPTTGGLSTAQVPERRFPQPSLEPRNPWENRTENPTENGDRAWVSPPSSLEEPQNQAPSQTTWLYPLENARISSGYGWRTTGRWGRELHVGVDFVAPIGTPVRATADGEVTFAKESAGNGGLTITLLHADGTRTLYAHLSKILVREGMQVRQGDTIGLVGNTGQSTGPHLHFEVYPPGVYGQPIDPCSAEYLNCSNVASHSPNQLRQR</sequence>
<feature type="compositionally biased region" description="Basic and acidic residues" evidence="2">
    <location>
        <begin position="150"/>
        <end position="164"/>
    </location>
</feature>
<dbReference type="GO" id="GO:0004222">
    <property type="term" value="F:metalloendopeptidase activity"/>
    <property type="evidence" value="ECO:0007669"/>
    <property type="project" value="TreeGrafter"/>
</dbReference>
<name>A0A1L9QRM9_9CYAN</name>
<dbReference type="Gene3D" id="2.70.70.10">
    <property type="entry name" value="Glucose Permease (Domain IIA)"/>
    <property type="match status" value="1"/>
</dbReference>
<evidence type="ECO:0000259" key="3">
    <source>
        <dbReference type="Pfam" id="PF01551"/>
    </source>
</evidence>
<organism evidence="4 5">
    <name type="scientific">Roseofilum reptotaenium AO1-A</name>
    <dbReference type="NCBI Taxonomy" id="1925591"/>
    <lineage>
        <taxon>Bacteria</taxon>
        <taxon>Bacillati</taxon>
        <taxon>Cyanobacteriota</taxon>
        <taxon>Cyanophyceae</taxon>
        <taxon>Desertifilales</taxon>
        <taxon>Desertifilaceae</taxon>
        <taxon>Roseofilum</taxon>
    </lineage>
</organism>
<evidence type="ECO:0000256" key="2">
    <source>
        <dbReference type="SAM" id="MobiDB-lite"/>
    </source>
</evidence>
<feature type="compositionally biased region" description="Polar residues" evidence="2">
    <location>
        <begin position="170"/>
        <end position="183"/>
    </location>
</feature>
<feature type="region of interest" description="Disordered" evidence="2">
    <location>
        <begin position="130"/>
        <end position="183"/>
    </location>
</feature>
<dbReference type="InterPro" id="IPR011055">
    <property type="entry name" value="Dup_hybrid_motif"/>
</dbReference>
<evidence type="ECO:0000313" key="5">
    <source>
        <dbReference type="Proteomes" id="UP000183940"/>
    </source>
</evidence>
<keyword evidence="1" id="KW-0732">Signal</keyword>
<reference evidence="4" key="1">
    <citation type="submission" date="2016-10" db="EMBL/GenBank/DDBJ databases">
        <title>CRISPR-Cas defence system in Roseofilum reptotaenium: evidence of a bacteriophage-cyanobacterium arms race in the coral black band disease.</title>
        <authorList>
            <person name="Buerger P."/>
            <person name="Wood-Charlson E.M."/>
            <person name="Weynberg K.D."/>
            <person name="Willis B."/>
            <person name="Van Oppen M.J."/>
        </authorList>
    </citation>
    <scope>NUCLEOTIDE SEQUENCE [LARGE SCALE GENOMIC DNA]</scope>
    <source>
        <strain evidence="4">AO1-A</strain>
    </source>
</reference>
<protein>
    <recommendedName>
        <fullName evidence="3">M23ase beta-sheet core domain-containing protein</fullName>
    </recommendedName>
</protein>
<dbReference type="InterPro" id="IPR050570">
    <property type="entry name" value="Cell_wall_metabolism_enzyme"/>
</dbReference>
<proteinExistence type="predicted"/>
<dbReference type="SUPFAM" id="SSF51261">
    <property type="entry name" value="Duplicated hybrid motif"/>
    <property type="match status" value="1"/>
</dbReference>
<dbReference type="Pfam" id="PF01551">
    <property type="entry name" value="Peptidase_M23"/>
    <property type="match status" value="1"/>
</dbReference>
<dbReference type="InterPro" id="IPR016047">
    <property type="entry name" value="M23ase_b-sheet_dom"/>
</dbReference>
<dbReference type="STRING" id="1925591.BI308_12105"/>
<dbReference type="AlphaFoldDB" id="A0A1L9QRM9"/>
<dbReference type="PANTHER" id="PTHR21666:SF289">
    <property type="entry name" value="L-ALA--D-GLU ENDOPEPTIDASE"/>
    <property type="match status" value="1"/>
</dbReference>
<accession>A0A1L9QRM9</accession>
<evidence type="ECO:0000256" key="1">
    <source>
        <dbReference type="ARBA" id="ARBA00022729"/>
    </source>
</evidence>
<keyword evidence="5" id="KW-1185">Reference proteome</keyword>
<dbReference type="CDD" id="cd12797">
    <property type="entry name" value="M23_peptidase"/>
    <property type="match status" value="1"/>
</dbReference>
<dbReference type="PANTHER" id="PTHR21666">
    <property type="entry name" value="PEPTIDASE-RELATED"/>
    <property type="match status" value="1"/>
</dbReference>